<dbReference type="EMBL" id="MDYN01000006">
    <property type="protein sequence ID" value="OQD87100.1"/>
    <property type="molecule type" value="Genomic_DNA"/>
</dbReference>
<protein>
    <submittedName>
        <fullName evidence="1">Uncharacterized protein</fullName>
    </submittedName>
</protein>
<reference evidence="2" key="1">
    <citation type="journal article" date="2017" name="Nat. Microbiol.">
        <title>Global analysis of biosynthetic gene clusters reveals vast potential of secondary metabolite production in Penicillium species.</title>
        <authorList>
            <person name="Nielsen J.C."/>
            <person name="Grijseels S."/>
            <person name="Prigent S."/>
            <person name="Ji B."/>
            <person name="Dainat J."/>
            <person name="Nielsen K.F."/>
            <person name="Frisvad J.C."/>
            <person name="Workman M."/>
            <person name="Nielsen J."/>
        </authorList>
    </citation>
    <scope>NUCLEOTIDE SEQUENCE [LARGE SCALE GENOMIC DNA]</scope>
    <source>
        <strain evidence="2">IBT 31811</strain>
    </source>
</reference>
<sequence>MTSAIIELLKTRSEVDDLHEASYWDLAWTHSFSSPASDDKLVIAKRLQTDAMEACQMAETAAIQATNALVQVHHWTQDFPRYLKFRIHEWEGKLESVHAVFALDATISNIKRMKESALALKGHLITWQEMVRNISKSLASIHHTLEGFEDPALCRLSMKVEWAEVMRYSKNLLAFVDLNSF</sequence>
<proteinExistence type="predicted"/>
<gene>
    <name evidence="1" type="ORF">PENANT_c006G08567</name>
</gene>
<name>A0A1V6QD09_9EURO</name>
<dbReference type="AlphaFoldDB" id="A0A1V6QD09"/>
<comment type="caution">
    <text evidence="1">The sequence shown here is derived from an EMBL/GenBank/DDBJ whole genome shotgun (WGS) entry which is preliminary data.</text>
</comment>
<dbReference type="Proteomes" id="UP000191672">
    <property type="component" value="Unassembled WGS sequence"/>
</dbReference>
<evidence type="ECO:0000313" key="1">
    <source>
        <dbReference type="EMBL" id="OQD87100.1"/>
    </source>
</evidence>
<keyword evidence="2" id="KW-1185">Reference proteome</keyword>
<accession>A0A1V6QD09</accession>
<organism evidence="1 2">
    <name type="scientific">Penicillium antarcticum</name>
    <dbReference type="NCBI Taxonomy" id="416450"/>
    <lineage>
        <taxon>Eukaryota</taxon>
        <taxon>Fungi</taxon>
        <taxon>Dikarya</taxon>
        <taxon>Ascomycota</taxon>
        <taxon>Pezizomycotina</taxon>
        <taxon>Eurotiomycetes</taxon>
        <taxon>Eurotiomycetidae</taxon>
        <taxon>Eurotiales</taxon>
        <taxon>Aspergillaceae</taxon>
        <taxon>Penicillium</taxon>
    </lineage>
</organism>
<evidence type="ECO:0000313" key="2">
    <source>
        <dbReference type="Proteomes" id="UP000191672"/>
    </source>
</evidence>